<sequence length="388" mass="42858">MRTLIKFTAPLVLVLLAELAFRAGIWERWAQPDSHAGTSIRVKRALAEPQFAKIDFVTLGSSRPVYGLDHEAIAASATAAGFQHVNMSMPGSHWMAIGAVTEWLARSHPELRGGIIAVDTTSFSAPGNGAYEIGIARPFVGVHGDDWMTQHVPFSWSDTSTWSVHSSLFLYREDMQDLLKAPRARYLGLEWHRQRPGSAVVLSNATEERNLCTYGRPDSAVCTKLGDAADDATRLLVRQCQDIVGAKTYRPDYGQSLRQGTLQPEMIAVRDLVQKRLRGLRWKQKPLVVLMPVTPAWKEAAPVGAHEWALSVLQPLVAEGTIDLIDTTDTLDKADGSDCQDYFDLYHQNAHGRERLMSTLMPQIRERLHSPTANDQVATAATGPARGD</sequence>
<proteinExistence type="predicted"/>
<keyword evidence="3" id="KW-1185">Reference proteome</keyword>
<feature type="region of interest" description="Disordered" evidence="1">
    <location>
        <begin position="369"/>
        <end position="388"/>
    </location>
</feature>
<accession>A0ABY6BGL1</accession>
<evidence type="ECO:0000313" key="3">
    <source>
        <dbReference type="Proteomes" id="UP001064632"/>
    </source>
</evidence>
<evidence type="ECO:0000256" key="1">
    <source>
        <dbReference type="SAM" id="MobiDB-lite"/>
    </source>
</evidence>
<dbReference type="EMBL" id="CP104694">
    <property type="protein sequence ID" value="UXI67510.1"/>
    <property type="molecule type" value="Genomic_DNA"/>
</dbReference>
<dbReference type="RefSeq" id="WP_261694480.1">
    <property type="nucleotide sequence ID" value="NZ_CP104694.1"/>
</dbReference>
<gene>
    <name evidence="2" type="ORF">N4264_22675</name>
</gene>
<dbReference type="Proteomes" id="UP001064632">
    <property type="component" value="Chromosome"/>
</dbReference>
<protein>
    <recommendedName>
        <fullName evidence="4">SGNH/GDSL hydrolase family protein</fullName>
    </recommendedName>
</protein>
<evidence type="ECO:0000313" key="2">
    <source>
        <dbReference type="EMBL" id="UXI67510.1"/>
    </source>
</evidence>
<name>A0ABY6BGL1_9GAMM</name>
<organism evidence="2 3">
    <name type="scientific">Tahibacter amnicola</name>
    <dbReference type="NCBI Taxonomy" id="2976241"/>
    <lineage>
        <taxon>Bacteria</taxon>
        <taxon>Pseudomonadati</taxon>
        <taxon>Pseudomonadota</taxon>
        <taxon>Gammaproteobacteria</taxon>
        <taxon>Lysobacterales</taxon>
        <taxon>Rhodanobacteraceae</taxon>
        <taxon>Tahibacter</taxon>
    </lineage>
</organism>
<evidence type="ECO:0008006" key="4">
    <source>
        <dbReference type="Google" id="ProtNLM"/>
    </source>
</evidence>
<reference evidence="2" key="1">
    <citation type="submission" date="2022-09" db="EMBL/GenBank/DDBJ databases">
        <title>Tahibacter sp. nov., isolated from a fresh water.</title>
        <authorList>
            <person name="Baek J.H."/>
            <person name="Lee J.K."/>
            <person name="Kim J.M."/>
            <person name="Jeon C.O."/>
        </authorList>
    </citation>
    <scope>NUCLEOTIDE SEQUENCE</scope>
    <source>
        <strain evidence="2">W38</strain>
    </source>
</reference>